<comment type="caution">
    <text evidence="2">The sequence shown here is derived from an EMBL/GenBank/DDBJ whole genome shotgun (WGS) entry which is preliminary data.</text>
</comment>
<keyword evidence="3" id="KW-1185">Reference proteome</keyword>
<feature type="signal peptide" evidence="1">
    <location>
        <begin position="1"/>
        <end position="24"/>
    </location>
</feature>
<name>A0ABW1DNL3_9DEIO</name>
<reference evidence="3" key="1">
    <citation type="journal article" date="2019" name="Int. J. Syst. Evol. Microbiol.">
        <title>The Global Catalogue of Microorganisms (GCM) 10K type strain sequencing project: providing services to taxonomists for standard genome sequencing and annotation.</title>
        <authorList>
            <consortium name="The Broad Institute Genomics Platform"/>
            <consortium name="The Broad Institute Genome Sequencing Center for Infectious Disease"/>
            <person name="Wu L."/>
            <person name="Ma J."/>
        </authorList>
    </citation>
    <scope>NUCLEOTIDE SEQUENCE [LARGE SCALE GENOMIC DNA]</scope>
    <source>
        <strain evidence="3">CGMCC 1.15053</strain>
    </source>
</reference>
<evidence type="ECO:0000313" key="2">
    <source>
        <dbReference type="EMBL" id="MFC5850227.1"/>
    </source>
</evidence>
<dbReference type="EMBL" id="JBHSOH010000043">
    <property type="protein sequence ID" value="MFC5850227.1"/>
    <property type="molecule type" value="Genomic_DNA"/>
</dbReference>
<dbReference type="Proteomes" id="UP001595979">
    <property type="component" value="Unassembled WGS sequence"/>
</dbReference>
<feature type="chain" id="PRO_5045535617" evidence="1">
    <location>
        <begin position="25"/>
        <end position="46"/>
    </location>
</feature>
<accession>A0ABW1DNL3</accession>
<evidence type="ECO:0000313" key="3">
    <source>
        <dbReference type="Proteomes" id="UP001595979"/>
    </source>
</evidence>
<protein>
    <submittedName>
        <fullName evidence="2">Uncharacterized protein</fullName>
    </submittedName>
</protein>
<organism evidence="2 3">
    <name type="scientific">Deinococcus petrolearius</name>
    <dbReference type="NCBI Taxonomy" id="1751295"/>
    <lineage>
        <taxon>Bacteria</taxon>
        <taxon>Thermotogati</taxon>
        <taxon>Deinococcota</taxon>
        <taxon>Deinococci</taxon>
        <taxon>Deinococcales</taxon>
        <taxon>Deinococcaceae</taxon>
        <taxon>Deinococcus</taxon>
    </lineage>
</organism>
<dbReference type="RefSeq" id="WP_380052138.1">
    <property type="nucleotide sequence ID" value="NZ_JBHSOH010000043.1"/>
</dbReference>
<proteinExistence type="predicted"/>
<gene>
    <name evidence="2" type="ORF">ACFPQ6_18200</name>
</gene>
<sequence length="46" mass="4590">MNMKKLALTIGLALTAFLSSFAGASKLPYPGLEGVPPQPAAATSAS</sequence>
<keyword evidence="1" id="KW-0732">Signal</keyword>
<evidence type="ECO:0000256" key="1">
    <source>
        <dbReference type="SAM" id="SignalP"/>
    </source>
</evidence>